<dbReference type="InterPro" id="IPR003593">
    <property type="entry name" value="AAA+_ATPase"/>
</dbReference>
<dbReference type="PROSITE" id="PS00211">
    <property type="entry name" value="ABC_TRANSPORTER_1"/>
    <property type="match status" value="1"/>
</dbReference>
<keyword evidence="9" id="KW-0029">Amino-acid transport</keyword>
<dbReference type="InterPro" id="IPR003439">
    <property type="entry name" value="ABC_transporter-like_ATP-bd"/>
</dbReference>
<evidence type="ECO:0000256" key="7">
    <source>
        <dbReference type="ARBA" id="ARBA00022840"/>
    </source>
</evidence>
<dbReference type="AlphaFoldDB" id="A0A371B1F5"/>
<dbReference type="InterPro" id="IPR050086">
    <property type="entry name" value="MetN_ABC_transporter-like"/>
</dbReference>
<dbReference type="CDD" id="cd03258">
    <property type="entry name" value="ABC_MetN_methionine_transporter"/>
    <property type="match status" value="1"/>
</dbReference>
<evidence type="ECO:0000256" key="9">
    <source>
        <dbReference type="ARBA" id="ARBA00022970"/>
    </source>
</evidence>
<evidence type="ECO:0000256" key="8">
    <source>
        <dbReference type="ARBA" id="ARBA00022967"/>
    </source>
</evidence>
<dbReference type="Gene3D" id="3.40.50.300">
    <property type="entry name" value="P-loop containing nucleotide triphosphate hydrolases"/>
    <property type="match status" value="1"/>
</dbReference>
<dbReference type="GO" id="GO:0005524">
    <property type="term" value="F:ATP binding"/>
    <property type="evidence" value="ECO:0007669"/>
    <property type="project" value="UniProtKB-KW"/>
</dbReference>
<dbReference type="GO" id="GO:0006865">
    <property type="term" value="P:amino acid transport"/>
    <property type="evidence" value="ECO:0007669"/>
    <property type="project" value="UniProtKB-KW"/>
</dbReference>
<name>A0A371B1F5_9BRAD</name>
<keyword evidence="8" id="KW-1278">Translocase</keyword>
<gene>
    <name evidence="13" type="ORF">DXH78_18890</name>
</gene>
<comment type="similarity">
    <text evidence="2">Belongs to the ABC transporter superfamily.</text>
</comment>
<evidence type="ECO:0000256" key="2">
    <source>
        <dbReference type="ARBA" id="ARBA00005417"/>
    </source>
</evidence>
<keyword evidence="4" id="KW-0813">Transport</keyword>
<dbReference type="InterPro" id="IPR045865">
    <property type="entry name" value="ACT-like_dom_sf"/>
</dbReference>
<evidence type="ECO:0000313" key="14">
    <source>
        <dbReference type="Proteomes" id="UP000263993"/>
    </source>
</evidence>
<dbReference type="InterPro" id="IPR041701">
    <property type="entry name" value="MetN_ABC"/>
</dbReference>
<dbReference type="PROSITE" id="PS50893">
    <property type="entry name" value="ABC_TRANSPORTER_2"/>
    <property type="match status" value="1"/>
</dbReference>
<dbReference type="SMART" id="SM00930">
    <property type="entry name" value="NIL"/>
    <property type="match status" value="1"/>
</dbReference>
<dbReference type="EMBL" id="QRGO01000003">
    <property type="protein sequence ID" value="RDV01415.1"/>
    <property type="molecule type" value="Genomic_DNA"/>
</dbReference>
<comment type="caution">
    <text evidence="13">The sequence shown here is derived from an EMBL/GenBank/DDBJ whole genome shotgun (WGS) entry which is preliminary data.</text>
</comment>
<dbReference type="SMART" id="SM00382">
    <property type="entry name" value="AAA"/>
    <property type="match status" value="1"/>
</dbReference>
<comment type="function">
    <text evidence="11">Involved in beta-(1--&gt;2)glucan export. Transmembrane domains (TMD) form a pore in the inner membrane and the ATP-binding domain (NBD) is responsible for energy generation.</text>
</comment>
<dbReference type="GO" id="GO:0005886">
    <property type="term" value="C:plasma membrane"/>
    <property type="evidence" value="ECO:0007669"/>
    <property type="project" value="UniProtKB-ARBA"/>
</dbReference>
<dbReference type="InterPro" id="IPR017871">
    <property type="entry name" value="ABC_transporter-like_CS"/>
</dbReference>
<keyword evidence="10" id="KW-0472">Membrane</keyword>
<evidence type="ECO:0000256" key="5">
    <source>
        <dbReference type="ARBA" id="ARBA00022475"/>
    </source>
</evidence>
<accession>A0A371B1F5</accession>
<sequence>MTADLSGNLLRPAALHGRVSDFSTGISAVNDTTAPAVQSQQGALAGELIKFDNVRKVFPARGTATEVSALHDVSLSVRAGSVMGVIGRSGAGKSTLIRLVNGLDKPTGGRVLFDGVDVGGLTGRALRQTQRQIGMIFQHFNLLSSRTAFDNVALPLEIAGADTATIAKRVNALLDLVGLADKRDRYPSELSGGQKQRVGIARALATEPKALLSDEATSALDPETTRSILDLLKTVNRELRLTILLITHEMSVVRAIADEVVVLEGGSVVEHSDVYDIFTQPRHAVTHSFFANDAGRQLPEDLKARLQPYAAPGGQTVVRIVFRTASADEAVLSKLTRVLSIDINIISATVDTLAGKPFGWIIASIASSSTSQAIAFFERNGVSTEVLGHVA</sequence>
<organism evidence="13 14">
    <name type="scientific">Undibacter mobilis</name>
    <dbReference type="NCBI Taxonomy" id="2292256"/>
    <lineage>
        <taxon>Bacteria</taxon>
        <taxon>Pseudomonadati</taxon>
        <taxon>Pseudomonadota</taxon>
        <taxon>Alphaproteobacteria</taxon>
        <taxon>Hyphomicrobiales</taxon>
        <taxon>Nitrobacteraceae</taxon>
        <taxon>Undibacter</taxon>
    </lineage>
</organism>
<evidence type="ECO:0000256" key="3">
    <source>
        <dbReference type="ARBA" id="ARBA00020019"/>
    </source>
</evidence>
<dbReference type="InterPro" id="IPR027417">
    <property type="entry name" value="P-loop_NTPase"/>
</dbReference>
<comment type="function">
    <text evidence="1">Part of the ABC transporter FtsEX involved in cellular division. Important for assembly or stability of the septal ring.</text>
</comment>
<evidence type="ECO:0000256" key="6">
    <source>
        <dbReference type="ARBA" id="ARBA00022741"/>
    </source>
</evidence>
<evidence type="ECO:0000259" key="12">
    <source>
        <dbReference type="PROSITE" id="PS50893"/>
    </source>
</evidence>
<dbReference type="Proteomes" id="UP000263993">
    <property type="component" value="Unassembled WGS sequence"/>
</dbReference>
<evidence type="ECO:0000256" key="1">
    <source>
        <dbReference type="ARBA" id="ARBA00002579"/>
    </source>
</evidence>
<protein>
    <recommendedName>
        <fullName evidence="3">Cell division ATP-binding protein FtsE</fullName>
    </recommendedName>
</protein>
<feature type="domain" description="ABC transporter" evidence="12">
    <location>
        <begin position="49"/>
        <end position="290"/>
    </location>
</feature>
<dbReference type="PANTHER" id="PTHR43166">
    <property type="entry name" value="AMINO ACID IMPORT ATP-BINDING PROTEIN"/>
    <property type="match status" value="1"/>
</dbReference>
<dbReference type="SUPFAM" id="SSF55021">
    <property type="entry name" value="ACT-like"/>
    <property type="match status" value="1"/>
</dbReference>
<dbReference type="PANTHER" id="PTHR43166:SF30">
    <property type="entry name" value="METHIONINE IMPORT ATP-BINDING PROTEIN METN"/>
    <property type="match status" value="1"/>
</dbReference>
<evidence type="ECO:0000256" key="10">
    <source>
        <dbReference type="ARBA" id="ARBA00023136"/>
    </source>
</evidence>
<dbReference type="Pfam" id="PF09383">
    <property type="entry name" value="NIL"/>
    <property type="match status" value="1"/>
</dbReference>
<dbReference type="InterPro" id="IPR018449">
    <property type="entry name" value="NIL_domain"/>
</dbReference>
<keyword evidence="5" id="KW-1003">Cell membrane</keyword>
<proteinExistence type="inferred from homology"/>
<evidence type="ECO:0000256" key="11">
    <source>
        <dbReference type="ARBA" id="ARBA00024722"/>
    </source>
</evidence>
<dbReference type="OrthoDB" id="9802264at2"/>
<evidence type="ECO:0000313" key="13">
    <source>
        <dbReference type="EMBL" id="RDV01415.1"/>
    </source>
</evidence>
<keyword evidence="14" id="KW-1185">Reference proteome</keyword>
<keyword evidence="6" id="KW-0547">Nucleotide-binding</keyword>
<dbReference type="Gene3D" id="3.30.70.260">
    <property type="match status" value="1"/>
</dbReference>
<dbReference type="SUPFAM" id="SSF52540">
    <property type="entry name" value="P-loop containing nucleoside triphosphate hydrolases"/>
    <property type="match status" value="1"/>
</dbReference>
<dbReference type="FunFam" id="3.40.50.300:FF:000056">
    <property type="entry name" value="Cell division ATP-binding protein FtsE"/>
    <property type="match status" value="1"/>
</dbReference>
<dbReference type="GO" id="GO:0016887">
    <property type="term" value="F:ATP hydrolysis activity"/>
    <property type="evidence" value="ECO:0007669"/>
    <property type="project" value="InterPro"/>
</dbReference>
<evidence type="ECO:0000256" key="4">
    <source>
        <dbReference type="ARBA" id="ARBA00022448"/>
    </source>
</evidence>
<reference evidence="14" key="1">
    <citation type="submission" date="2018-08" db="EMBL/GenBank/DDBJ databases">
        <authorList>
            <person name="Kim S.-J."/>
            <person name="Jung G.-Y."/>
        </authorList>
    </citation>
    <scope>NUCLEOTIDE SEQUENCE [LARGE SCALE GENOMIC DNA]</scope>
    <source>
        <strain evidence="14">GY_H</strain>
    </source>
</reference>
<keyword evidence="7 13" id="KW-0067">ATP-binding</keyword>
<dbReference type="Pfam" id="PF00005">
    <property type="entry name" value="ABC_tran"/>
    <property type="match status" value="1"/>
</dbReference>